<gene>
    <name evidence="2" type="ORF">K6K41_05385</name>
</gene>
<sequence>MPAEVGGIVNPFHLLATGENPESCHATDLTKPWAVVEKGQVFYGKRLRRIASLQETVPVEMLVAEDKAGRDRILAALLEQKQKRFEETRVPGFDAQPEKREFYERATEAMAESGALHLSALSFGGDIVAAQWSLIHDRRYYALVGSFDGSVYGRYSPGKVLYLMLIKRLHEAGVETADLGVGDEAYKKDHCDVTIALSVMTEAQSLLGRLYLARAEGLKRLRASALWQKLRPLKWVMLRKLRRETEPVAEGAQDKS</sequence>
<feature type="domain" description="BioF2-like acetyltransferase" evidence="1">
    <location>
        <begin position="48"/>
        <end position="188"/>
    </location>
</feature>
<evidence type="ECO:0000313" key="2">
    <source>
        <dbReference type="EMBL" id="QZO01028.1"/>
    </source>
</evidence>
<keyword evidence="3" id="KW-1185">Reference proteome</keyword>
<dbReference type="RefSeq" id="WP_261404249.1">
    <property type="nucleotide sequence ID" value="NZ_CP081869.1"/>
</dbReference>
<evidence type="ECO:0000259" key="1">
    <source>
        <dbReference type="Pfam" id="PF13480"/>
    </source>
</evidence>
<organism evidence="2 3">
    <name type="scientific">Chenggangzhangella methanolivorans</name>
    <dbReference type="NCBI Taxonomy" id="1437009"/>
    <lineage>
        <taxon>Bacteria</taxon>
        <taxon>Pseudomonadati</taxon>
        <taxon>Pseudomonadota</taxon>
        <taxon>Alphaproteobacteria</taxon>
        <taxon>Hyphomicrobiales</taxon>
        <taxon>Methylopilaceae</taxon>
        <taxon>Chenggangzhangella</taxon>
    </lineage>
</organism>
<proteinExistence type="predicted"/>
<dbReference type="SUPFAM" id="SSF55729">
    <property type="entry name" value="Acyl-CoA N-acyltransferases (Nat)"/>
    <property type="match status" value="1"/>
</dbReference>
<dbReference type="EMBL" id="CP081869">
    <property type="protein sequence ID" value="QZO01028.1"/>
    <property type="molecule type" value="Genomic_DNA"/>
</dbReference>
<name>A0A9E6RA64_9HYPH</name>
<dbReference type="Proteomes" id="UP000825701">
    <property type="component" value="Chromosome"/>
</dbReference>
<protein>
    <submittedName>
        <fullName evidence="2">GNAT family N-acetyltransferase</fullName>
    </submittedName>
</protein>
<evidence type="ECO:0000313" key="3">
    <source>
        <dbReference type="Proteomes" id="UP000825701"/>
    </source>
</evidence>
<accession>A0A9E6RA64</accession>
<dbReference type="InterPro" id="IPR038740">
    <property type="entry name" value="BioF2-like_GNAT_dom"/>
</dbReference>
<dbReference type="Gene3D" id="3.40.630.30">
    <property type="match status" value="1"/>
</dbReference>
<dbReference type="KEGG" id="cmet:K6K41_05385"/>
<reference evidence="2" key="1">
    <citation type="submission" date="2021-08" db="EMBL/GenBank/DDBJ databases">
        <authorList>
            <person name="Zhang H."/>
            <person name="Xu M."/>
            <person name="Yu Z."/>
            <person name="Yang L."/>
            <person name="Cai Y."/>
        </authorList>
    </citation>
    <scope>NUCLEOTIDE SEQUENCE</scope>
    <source>
        <strain evidence="2">CHL1</strain>
    </source>
</reference>
<dbReference type="InterPro" id="IPR016181">
    <property type="entry name" value="Acyl_CoA_acyltransferase"/>
</dbReference>
<dbReference type="AlphaFoldDB" id="A0A9E6RA64"/>
<dbReference type="Pfam" id="PF13480">
    <property type="entry name" value="Acetyltransf_6"/>
    <property type="match status" value="1"/>
</dbReference>